<dbReference type="InterPro" id="IPR036047">
    <property type="entry name" value="F-box-like_dom_sf"/>
</dbReference>
<dbReference type="Gene3D" id="3.80.10.10">
    <property type="entry name" value="Ribonuclease Inhibitor"/>
    <property type="match status" value="2"/>
</dbReference>
<dbReference type="GO" id="GO:0019005">
    <property type="term" value="C:SCF ubiquitin ligase complex"/>
    <property type="evidence" value="ECO:0007669"/>
    <property type="project" value="TreeGrafter"/>
</dbReference>
<dbReference type="PANTHER" id="PTHR13318:SF190">
    <property type="entry name" value="PARTNER OF PAIRED, ISOFORM B"/>
    <property type="match status" value="1"/>
</dbReference>
<gene>
    <name evidence="4" type="ORF">GPECTOR_8g163</name>
</gene>
<feature type="domain" description="F-box" evidence="3">
    <location>
        <begin position="242"/>
        <end position="269"/>
    </location>
</feature>
<dbReference type="OrthoDB" id="552810at2759"/>
<dbReference type="Gene3D" id="1.20.1280.50">
    <property type="match status" value="1"/>
</dbReference>
<dbReference type="InterPro" id="IPR001810">
    <property type="entry name" value="F-box_dom"/>
</dbReference>
<comment type="caution">
    <text evidence="4">The sequence shown here is derived from an EMBL/GenBank/DDBJ whole genome shotgun (WGS) entry which is preliminary data.</text>
</comment>
<evidence type="ECO:0000256" key="1">
    <source>
        <dbReference type="ARBA" id="ARBA00004430"/>
    </source>
</evidence>
<feature type="region of interest" description="Disordered" evidence="2">
    <location>
        <begin position="163"/>
        <end position="204"/>
    </location>
</feature>
<dbReference type="PANTHER" id="PTHR13318">
    <property type="entry name" value="PARTNER OF PAIRED, ISOFORM B-RELATED"/>
    <property type="match status" value="1"/>
</dbReference>
<dbReference type="EMBL" id="LSYV01000009">
    <property type="protein sequence ID" value="KXZ52774.1"/>
    <property type="molecule type" value="Genomic_DNA"/>
</dbReference>
<dbReference type="SUPFAM" id="SSF52047">
    <property type="entry name" value="RNI-like"/>
    <property type="match status" value="1"/>
</dbReference>
<dbReference type="Proteomes" id="UP000075714">
    <property type="component" value="Unassembled WGS sequence"/>
</dbReference>
<dbReference type="GO" id="GO:0031146">
    <property type="term" value="P:SCF-dependent proteasomal ubiquitin-dependent protein catabolic process"/>
    <property type="evidence" value="ECO:0007669"/>
    <property type="project" value="TreeGrafter"/>
</dbReference>
<dbReference type="Pfam" id="PF12937">
    <property type="entry name" value="F-box-like"/>
    <property type="match status" value="1"/>
</dbReference>
<evidence type="ECO:0000259" key="3">
    <source>
        <dbReference type="Pfam" id="PF12937"/>
    </source>
</evidence>
<proteinExistence type="predicted"/>
<evidence type="ECO:0000256" key="2">
    <source>
        <dbReference type="SAM" id="MobiDB-lite"/>
    </source>
</evidence>
<reference evidence="5" key="1">
    <citation type="journal article" date="2016" name="Nat. Commun.">
        <title>The Gonium pectorale genome demonstrates co-option of cell cycle regulation during the evolution of multicellularity.</title>
        <authorList>
            <person name="Hanschen E.R."/>
            <person name="Marriage T.N."/>
            <person name="Ferris P.J."/>
            <person name="Hamaji T."/>
            <person name="Toyoda A."/>
            <person name="Fujiyama A."/>
            <person name="Neme R."/>
            <person name="Noguchi H."/>
            <person name="Minakuchi Y."/>
            <person name="Suzuki M."/>
            <person name="Kawai-Toyooka H."/>
            <person name="Smith D.R."/>
            <person name="Sparks H."/>
            <person name="Anderson J."/>
            <person name="Bakaric R."/>
            <person name="Luria V."/>
            <person name="Karger A."/>
            <person name="Kirschner M.W."/>
            <person name="Durand P.M."/>
            <person name="Michod R.E."/>
            <person name="Nozaki H."/>
            <person name="Olson B.J."/>
        </authorList>
    </citation>
    <scope>NUCLEOTIDE SEQUENCE [LARGE SCALE GENOMIC DNA]</scope>
    <source>
        <strain evidence="5">NIES-2863</strain>
    </source>
</reference>
<accession>A0A150GSM2</accession>
<name>A0A150GSM2_GONPE</name>
<dbReference type="GO" id="GO:0005930">
    <property type="term" value="C:axoneme"/>
    <property type="evidence" value="ECO:0007669"/>
    <property type="project" value="UniProtKB-SubCell"/>
</dbReference>
<dbReference type="SUPFAM" id="SSF81383">
    <property type="entry name" value="F-box domain"/>
    <property type="match status" value="1"/>
</dbReference>
<protein>
    <recommendedName>
        <fullName evidence="3">F-box domain-containing protein</fullName>
    </recommendedName>
</protein>
<dbReference type="STRING" id="33097.A0A150GSM2"/>
<feature type="compositionally biased region" description="Pro residues" evidence="2">
    <location>
        <begin position="189"/>
        <end position="198"/>
    </location>
</feature>
<feature type="region of interest" description="Disordered" evidence="2">
    <location>
        <begin position="1053"/>
        <end position="1072"/>
    </location>
</feature>
<evidence type="ECO:0000313" key="4">
    <source>
        <dbReference type="EMBL" id="KXZ52774.1"/>
    </source>
</evidence>
<evidence type="ECO:0000313" key="5">
    <source>
        <dbReference type="Proteomes" id="UP000075714"/>
    </source>
</evidence>
<feature type="compositionally biased region" description="Gly residues" evidence="2">
    <location>
        <begin position="1053"/>
        <end position="1062"/>
    </location>
</feature>
<sequence>MRDLGFDRELDMDDFAAPAPLDGIRPAVSHAVAPAGDGGSAAAARSSAAGGSAAAAGASAAGPVVPAAAAALGAAPAVHAHAAGAAATVPPGRMHRMLRWDVAHPMGSDSSDDPDPDELLALAMQDEEYGVGLGGRLVGTGPAQGPPHGRYGRRWLHPLARQRRRSGGPGDAGPGGGGASGTGGAGLPPLDPPLPPAPYDADAMEPGGVDLADAVPGDSISAVLDNRDLLKAILKVPGVGLKDLCRAACVSRLWRRVVDDPAFWRHVCLLEGAVTPEQVVKLCQRHRGVIEELRVQRLPSPVQHMQLLLPNLGRLAVLEVRFSSLSAASFATLSAGLPALRELRLQDVVVTGPTGNPADASLSHPGLTSLSLASCQFGRLELGCSSLQCLSLSSCALAGLSASAAVLPGLTSLHLASTSRLPEALLLTVVTALTGLRTLTIHDSAVSEDMLRGAARSLEQLTSLELRRCAGLALSATRGSVPFAALRSLAVLHCESLSNGAAGLLVEGCAALEDLSLDGCGLASLAVSLPGLRSVSLRGCPLLASLELRCRRLVQLDLGPLFPGGPGTSALKRVVLSSDSLAAIAWRGLSALDSLTLDCPGLSSLALTDCDGLTDARGRAARRAQRLQASESEWEQAAAAHPLAEVYAAAAGPALAPPQPQPQPLAQPRAAPLVQVTPKTGGCPRLRELRLDGCEGLRHARLRHGRLAAVSLRGCRGLLSLRLHTPELGSLALEECGELDVVELAPAGLVNLSLGACCALRDVSLQCPSLEVLSLKGCGSLRSLALACPALTDLDATFCGELRDAALASALSGRPPLQRLLLSVCASLGPGLPPALASLRGLRHLDLSYTSVGALGPVLAGCPDLTSLCLGSCRDLAGEDLLVLLPDRVDAPLVQGPPWQPAGCVLSGLVTLRLGLSRVQTVSLALPLLSTLDLNGCSALRCLELRCPVLTELHLQACAALPADMLEPLLMGLAGRAGGSGGCRGGGGGSGAPGNEGSCERGLALLDAQHAGAFGEAVAAAVAAAALMASVGPAKGADEAGGSGAGGSGAGGLAGGSGGGDGPVTADVGAGSGTGANDGADAGAAASAAAQAAADRDAALLAARDTAWWMLPRGCTVLACGPDCSACGRRNRRAALGLCY</sequence>
<feature type="compositionally biased region" description="Gly residues" evidence="2">
    <location>
        <begin position="167"/>
        <end position="186"/>
    </location>
</feature>
<organism evidence="4 5">
    <name type="scientific">Gonium pectorale</name>
    <name type="common">Green alga</name>
    <dbReference type="NCBI Taxonomy" id="33097"/>
    <lineage>
        <taxon>Eukaryota</taxon>
        <taxon>Viridiplantae</taxon>
        <taxon>Chlorophyta</taxon>
        <taxon>core chlorophytes</taxon>
        <taxon>Chlorophyceae</taxon>
        <taxon>CS clade</taxon>
        <taxon>Chlamydomonadales</taxon>
        <taxon>Volvocaceae</taxon>
        <taxon>Gonium</taxon>
    </lineage>
</organism>
<keyword evidence="5" id="KW-1185">Reference proteome</keyword>
<dbReference type="AlphaFoldDB" id="A0A150GSM2"/>
<dbReference type="InterPro" id="IPR032675">
    <property type="entry name" value="LRR_dom_sf"/>
</dbReference>
<comment type="subcellular location">
    <subcellularLocation>
        <location evidence="1">Cytoplasm</location>
        <location evidence="1">Cytoskeleton</location>
        <location evidence="1">Cilium axoneme</location>
    </subcellularLocation>
</comment>